<keyword evidence="2" id="KW-1185">Reference proteome</keyword>
<comment type="caution">
    <text evidence="1">The sequence shown here is derived from an EMBL/GenBank/DDBJ whole genome shotgun (WGS) entry which is preliminary data.</text>
</comment>
<sequence length="160" mass="17578">MFQTSPLAIYLNDHLTGATGGVELSRRLTRGAKGTAHESTLQRLSIEIAEDRDTLKRIMADLQVTADPVRELIGWAGEKVGRLKPNGHLITRSPLSTLLEVEMLRLGVEGKVCLWRSLTAIAAQRPVLDAAELVGLTDRGESQSSELETIRVELAKERLI</sequence>
<organism evidence="1 2">
    <name type="scientific">Microlunatus panaciterrae</name>
    <dbReference type="NCBI Taxonomy" id="400768"/>
    <lineage>
        <taxon>Bacteria</taxon>
        <taxon>Bacillati</taxon>
        <taxon>Actinomycetota</taxon>
        <taxon>Actinomycetes</taxon>
        <taxon>Propionibacteriales</taxon>
        <taxon>Propionibacteriaceae</taxon>
        <taxon>Microlunatus</taxon>
    </lineage>
</organism>
<name>A0ABS2RFU2_9ACTN</name>
<protein>
    <recommendedName>
        <fullName evidence="3">DUF222 domain-containing protein</fullName>
    </recommendedName>
</protein>
<reference evidence="1 2" key="1">
    <citation type="submission" date="2021-01" db="EMBL/GenBank/DDBJ databases">
        <title>Sequencing the genomes of 1000 actinobacteria strains.</title>
        <authorList>
            <person name="Klenk H.-P."/>
        </authorList>
    </citation>
    <scope>NUCLEOTIDE SEQUENCE [LARGE SCALE GENOMIC DNA]</scope>
    <source>
        <strain evidence="1 2">DSM 18662</strain>
    </source>
</reference>
<evidence type="ECO:0000313" key="2">
    <source>
        <dbReference type="Proteomes" id="UP000704762"/>
    </source>
</evidence>
<dbReference type="RefSeq" id="WP_204916509.1">
    <property type="nucleotide sequence ID" value="NZ_BAAAQP010000011.1"/>
</dbReference>
<accession>A0ABS2RFU2</accession>
<dbReference type="EMBL" id="JAFBCF010000001">
    <property type="protein sequence ID" value="MBM7797879.1"/>
    <property type="molecule type" value="Genomic_DNA"/>
</dbReference>
<proteinExistence type="predicted"/>
<evidence type="ECO:0008006" key="3">
    <source>
        <dbReference type="Google" id="ProtNLM"/>
    </source>
</evidence>
<gene>
    <name evidence="1" type="ORF">JOE57_000800</name>
</gene>
<evidence type="ECO:0000313" key="1">
    <source>
        <dbReference type="EMBL" id="MBM7797879.1"/>
    </source>
</evidence>
<dbReference type="Proteomes" id="UP000704762">
    <property type="component" value="Unassembled WGS sequence"/>
</dbReference>